<dbReference type="PIRSF" id="PIRSF017082">
    <property type="entry name" value="YflP"/>
    <property type="match status" value="1"/>
</dbReference>
<name>A0A936ZYG7_9BURK</name>
<reference evidence="3" key="1">
    <citation type="submission" date="2021-01" db="EMBL/GenBank/DDBJ databases">
        <title>Ramlibacter sp. strain AW1 16S ribosomal RNA gene Genome sequencing and assembly.</title>
        <authorList>
            <person name="Kang M."/>
        </authorList>
    </citation>
    <scope>NUCLEOTIDE SEQUENCE</scope>
    <source>
        <strain evidence="3">AW1</strain>
    </source>
</reference>
<evidence type="ECO:0000256" key="2">
    <source>
        <dbReference type="SAM" id="SignalP"/>
    </source>
</evidence>
<evidence type="ECO:0000313" key="4">
    <source>
        <dbReference type="Proteomes" id="UP000613011"/>
    </source>
</evidence>
<sequence length="327" mass="34355">MIETRRAWLAFALASLFAGAPAVQAQAQDFPGRPVKIVVPLPPGGTPDFAARQLAGLLAPMWGQPVVVENKPGAAGNIAAESVARSAPDGYTLFLIVNFIPEINPHLYSKLSYDPLKDLQSITLLGTIPFVLVANPGVPAASAKDLPAVARSRPQGISYATSGPGSNQHLFAEQMRAATGMPMLHVPYKGGAPAMVDLLAGVVDISFASVNQVVPHVKAGKLKALGVTGNSRSPLLPQVPTLAEAGFPGFENEPWVALSAPAGLPPAVAARIERDVREVMKRPEVVAALHEQGVTVNTGTREQLDQRIQAGHASWGRIIKGAQIRAE</sequence>
<dbReference type="PANTHER" id="PTHR42928">
    <property type="entry name" value="TRICARBOXYLATE-BINDING PROTEIN"/>
    <property type="match status" value="1"/>
</dbReference>
<feature type="chain" id="PRO_5037780448" evidence="2">
    <location>
        <begin position="28"/>
        <end position="327"/>
    </location>
</feature>
<dbReference type="SUPFAM" id="SSF53850">
    <property type="entry name" value="Periplasmic binding protein-like II"/>
    <property type="match status" value="1"/>
</dbReference>
<dbReference type="AlphaFoldDB" id="A0A936ZYG7"/>
<organism evidence="3 4">
    <name type="scientific">Ramlibacter aurantiacus</name>
    <dbReference type="NCBI Taxonomy" id="2801330"/>
    <lineage>
        <taxon>Bacteria</taxon>
        <taxon>Pseudomonadati</taxon>
        <taxon>Pseudomonadota</taxon>
        <taxon>Betaproteobacteria</taxon>
        <taxon>Burkholderiales</taxon>
        <taxon>Comamonadaceae</taxon>
        <taxon>Ramlibacter</taxon>
    </lineage>
</organism>
<protein>
    <submittedName>
        <fullName evidence="3">Tripartite tricarboxylate transporter substrate binding protein</fullName>
    </submittedName>
</protein>
<comment type="similarity">
    <text evidence="1">Belongs to the UPF0065 (bug) family.</text>
</comment>
<dbReference type="RefSeq" id="WP_201686511.1">
    <property type="nucleotide sequence ID" value="NZ_JAEQNA010000014.1"/>
</dbReference>
<feature type="signal peptide" evidence="2">
    <location>
        <begin position="1"/>
        <end position="27"/>
    </location>
</feature>
<proteinExistence type="inferred from homology"/>
<dbReference type="EMBL" id="JAEQNA010000014">
    <property type="protein sequence ID" value="MBL0423375.1"/>
    <property type="molecule type" value="Genomic_DNA"/>
</dbReference>
<gene>
    <name evidence="3" type="ORF">JI739_23765</name>
</gene>
<dbReference type="PANTHER" id="PTHR42928:SF5">
    <property type="entry name" value="BLR1237 PROTEIN"/>
    <property type="match status" value="1"/>
</dbReference>
<dbReference type="Gene3D" id="3.40.190.150">
    <property type="entry name" value="Bordetella uptake gene, domain 1"/>
    <property type="match status" value="1"/>
</dbReference>
<dbReference type="InterPro" id="IPR042100">
    <property type="entry name" value="Bug_dom1"/>
</dbReference>
<dbReference type="Pfam" id="PF03401">
    <property type="entry name" value="TctC"/>
    <property type="match status" value="1"/>
</dbReference>
<dbReference type="CDD" id="cd13578">
    <property type="entry name" value="PBP2_Bug27"/>
    <property type="match status" value="1"/>
</dbReference>
<dbReference type="Gene3D" id="3.40.190.10">
    <property type="entry name" value="Periplasmic binding protein-like II"/>
    <property type="match status" value="1"/>
</dbReference>
<keyword evidence="4" id="KW-1185">Reference proteome</keyword>
<dbReference type="InterPro" id="IPR005064">
    <property type="entry name" value="BUG"/>
</dbReference>
<evidence type="ECO:0000313" key="3">
    <source>
        <dbReference type="EMBL" id="MBL0423375.1"/>
    </source>
</evidence>
<keyword evidence="2" id="KW-0732">Signal</keyword>
<dbReference type="Proteomes" id="UP000613011">
    <property type="component" value="Unassembled WGS sequence"/>
</dbReference>
<evidence type="ECO:0000256" key="1">
    <source>
        <dbReference type="ARBA" id="ARBA00006987"/>
    </source>
</evidence>
<comment type="caution">
    <text evidence="3">The sequence shown here is derived from an EMBL/GenBank/DDBJ whole genome shotgun (WGS) entry which is preliminary data.</text>
</comment>
<accession>A0A936ZYG7</accession>